<keyword evidence="1" id="KW-1133">Transmembrane helix</keyword>
<keyword evidence="1" id="KW-0812">Transmembrane</keyword>
<dbReference type="Proteomes" id="UP000199103">
    <property type="component" value="Chromosome I"/>
</dbReference>
<dbReference type="InterPro" id="IPR013766">
    <property type="entry name" value="Thioredoxin_domain"/>
</dbReference>
<evidence type="ECO:0000256" key="1">
    <source>
        <dbReference type="SAM" id="Phobius"/>
    </source>
</evidence>
<dbReference type="CDD" id="cd02947">
    <property type="entry name" value="TRX_family"/>
    <property type="match status" value="1"/>
</dbReference>
<dbReference type="InterPro" id="IPR036249">
    <property type="entry name" value="Thioredoxin-like_sf"/>
</dbReference>
<dbReference type="AlphaFoldDB" id="A0A1H1VBQ5"/>
<dbReference type="EMBL" id="LT629772">
    <property type="protein sequence ID" value="SDS81901.1"/>
    <property type="molecule type" value="Genomic_DNA"/>
</dbReference>
<protein>
    <submittedName>
        <fullName evidence="3">Thioredoxin</fullName>
    </submittedName>
</protein>
<dbReference type="Pfam" id="PF00085">
    <property type="entry name" value="Thioredoxin"/>
    <property type="match status" value="1"/>
</dbReference>
<name>A0A1H1VBQ5_9ACTN</name>
<reference evidence="3 4" key="1">
    <citation type="submission" date="2016-10" db="EMBL/GenBank/DDBJ databases">
        <authorList>
            <person name="de Groot N.N."/>
        </authorList>
    </citation>
    <scope>NUCLEOTIDE SEQUENCE [LARGE SCALE GENOMIC DNA]</scope>
    <source>
        <strain evidence="3 4">DSM 21800</strain>
    </source>
</reference>
<evidence type="ECO:0000259" key="2">
    <source>
        <dbReference type="PROSITE" id="PS51352"/>
    </source>
</evidence>
<evidence type="ECO:0000313" key="3">
    <source>
        <dbReference type="EMBL" id="SDS81901.1"/>
    </source>
</evidence>
<feature type="domain" description="Thioredoxin" evidence="2">
    <location>
        <begin position="11"/>
        <end position="150"/>
    </location>
</feature>
<keyword evidence="4" id="KW-1185">Reference proteome</keyword>
<sequence>MNDVLTGLIALLIASAVAVAVVIYRRRVDGRFRRAPERVAERPRPSSDDRLSGAELGDRLGPEATVVQFSSSFCAPCRVAERVIRDAVGGMAGVRYVDLDAERHLDLARRFKILRTPTVLVADADGRIIARTSGVPTKQSLLAVIPSLDSR</sequence>
<keyword evidence="1" id="KW-0472">Membrane</keyword>
<dbReference type="SUPFAM" id="SSF52833">
    <property type="entry name" value="Thioredoxin-like"/>
    <property type="match status" value="1"/>
</dbReference>
<organism evidence="3 4">
    <name type="scientific">Microlunatus soli</name>
    <dbReference type="NCBI Taxonomy" id="630515"/>
    <lineage>
        <taxon>Bacteria</taxon>
        <taxon>Bacillati</taxon>
        <taxon>Actinomycetota</taxon>
        <taxon>Actinomycetes</taxon>
        <taxon>Propionibacteriales</taxon>
        <taxon>Propionibacteriaceae</taxon>
        <taxon>Microlunatus</taxon>
    </lineage>
</organism>
<dbReference type="PROSITE" id="PS51352">
    <property type="entry name" value="THIOREDOXIN_2"/>
    <property type="match status" value="1"/>
</dbReference>
<evidence type="ECO:0000313" key="4">
    <source>
        <dbReference type="Proteomes" id="UP000199103"/>
    </source>
</evidence>
<accession>A0A1H1VBQ5</accession>
<gene>
    <name evidence="3" type="ORF">SAMN04489812_3136</name>
</gene>
<dbReference type="STRING" id="630515.SAMN04489812_3136"/>
<feature type="transmembrane region" description="Helical" evidence="1">
    <location>
        <begin position="6"/>
        <end position="24"/>
    </location>
</feature>
<dbReference type="RefSeq" id="WP_231919865.1">
    <property type="nucleotide sequence ID" value="NZ_LT629772.1"/>
</dbReference>
<proteinExistence type="predicted"/>
<dbReference type="Gene3D" id="3.40.30.10">
    <property type="entry name" value="Glutaredoxin"/>
    <property type="match status" value="1"/>
</dbReference>